<dbReference type="GO" id="GO:0042802">
    <property type="term" value="F:identical protein binding"/>
    <property type="evidence" value="ECO:0007669"/>
    <property type="project" value="TreeGrafter"/>
</dbReference>
<feature type="domain" description="Glucosamine/galactosamine-6-phosphate isomerase" evidence="1">
    <location>
        <begin position="30"/>
        <end position="251"/>
    </location>
</feature>
<dbReference type="GO" id="GO:0005737">
    <property type="term" value="C:cytoplasm"/>
    <property type="evidence" value="ECO:0007669"/>
    <property type="project" value="TreeGrafter"/>
</dbReference>
<dbReference type="GO" id="GO:0006046">
    <property type="term" value="P:N-acetylglucosamine catabolic process"/>
    <property type="evidence" value="ECO:0007669"/>
    <property type="project" value="TreeGrafter"/>
</dbReference>
<dbReference type="GO" id="GO:0019262">
    <property type="term" value="P:N-acetylneuraminate catabolic process"/>
    <property type="evidence" value="ECO:0007669"/>
    <property type="project" value="TreeGrafter"/>
</dbReference>
<dbReference type="PANTHER" id="PTHR11280:SF6">
    <property type="entry name" value="GLUCOSAMINE-6-PHOSPHATE ISOMERASE NAGB"/>
    <property type="match status" value="1"/>
</dbReference>
<dbReference type="Proteomes" id="UP000182932">
    <property type="component" value="Unassembled WGS sequence"/>
</dbReference>
<reference evidence="2 3" key="1">
    <citation type="submission" date="2016-10" db="EMBL/GenBank/DDBJ databases">
        <authorList>
            <person name="Varghese N."/>
            <person name="Submissions S."/>
        </authorList>
    </citation>
    <scope>NUCLEOTIDE SEQUENCE [LARGE SCALE GENOMIC DNA]</scope>
    <source>
        <strain evidence="2 3">FF3</strain>
    </source>
</reference>
<dbReference type="Gene3D" id="3.40.50.1360">
    <property type="match status" value="1"/>
</dbReference>
<dbReference type="PANTHER" id="PTHR11280">
    <property type="entry name" value="GLUCOSAMINE-6-PHOSPHATE ISOMERASE"/>
    <property type="match status" value="1"/>
</dbReference>
<organism evidence="2 3">
    <name type="scientific">Marinovum algicola</name>
    <dbReference type="NCBI Taxonomy" id="42444"/>
    <lineage>
        <taxon>Bacteria</taxon>
        <taxon>Pseudomonadati</taxon>
        <taxon>Pseudomonadota</taxon>
        <taxon>Alphaproteobacteria</taxon>
        <taxon>Rhodobacterales</taxon>
        <taxon>Roseobacteraceae</taxon>
        <taxon>Marinovum</taxon>
    </lineage>
</organism>
<sequence>MKSSERVSEVPGRRASGLSEKYCVEIYESRPALGAAVAADVAARIRQVAARKAEVRIIFAAAPSQSDMLASLVALPDIPWGQVTAFHMDDYLGLEAAAPERFGNWLEAHLFSKVPFGAVHRIAAEGTADEICAGYAARLAEAPIDIVCLGIGVNGHIAFNDPPVADFHDSQAVRVVELDGVCRQQQVDDGCFARFEAVPERAITLTIPTLMAADALFCAVPGARKRAAVKAALEGPISTDCPASILRTHRNCTIYLDREAAPHG</sequence>
<evidence type="ECO:0000313" key="3">
    <source>
        <dbReference type="Proteomes" id="UP000182932"/>
    </source>
</evidence>
<dbReference type="InterPro" id="IPR037171">
    <property type="entry name" value="NagB/RpiA_transferase-like"/>
</dbReference>
<keyword evidence="3" id="KW-1185">Reference proteome</keyword>
<dbReference type="AlphaFoldDB" id="A0A975ZPX0"/>
<name>A0A975ZPX0_9RHOB</name>
<dbReference type="SUPFAM" id="SSF100950">
    <property type="entry name" value="NagB/RpiA/CoA transferase-like"/>
    <property type="match status" value="1"/>
</dbReference>
<protein>
    <submittedName>
        <fullName evidence="2">Glucosamine-6-phosphate deaminase</fullName>
    </submittedName>
</protein>
<dbReference type="Pfam" id="PF01182">
    <property type="entry name" value="Glucosamine_iso"/>
    <property type="match status" value="1"/>
</dbReference>
<dbReference type="GeneID" id="80819940"/>
<dbReference type="RefSeq" id="WP_074837943.1">
    <property type="nucleotide sequence ID" value="NZ_CATLQZ010000017.1"/>
</dbReference>
<dbReference type="GO" id="GO:0006043">
    <property type="term" value="P:glucosamine catabolic process"/>
    <property type="evidence" value="ECO:0007669"/>
    <property type="project" value="TreeGrafter"/>
</dbReference>
<dbReference type="InterPro" id="IPR006148">
    <property type="entry name" value="Glc/Gal-6P_isomerase"/>
</dbReference>
<dbReference type="InterPro" id="IPR004547">
    <property type="entry name" value="Glucosamine6P_isomerase"/>
</dbReference>
<evidence type="ECO:0000313" key="2">
    <source>
        <dbReference type="EMBL" id="SEJ97627.1"/>
    </source>
</evidence>
<gene>
    <name evidence="2" type="ORF">SAMN04487940_11612</name>
</gene>
<evidence type="ECO:0000259" key="1">
    <source>
        <dbReference type="Pfam" id="PF01182"/>
    </source>
</evidence>
<dbReference type="EMBL" id="FNYY01000016">
    <property type="protein sequence ID" value="SEJ97627.1"/>
    <property type="molecule type" value="Genomic_DNA"/>
</dbReference>
<comment type="caution">
    <text evidence="2">The sequence shown here is derived from an EMBL/GenBank/DDBJ whole genome shotgun (WGS) entry which is preliminary data.</text>
</comment>
<accession>A0A975ZPX0</accession>
<proteinExistence type="predicted"/>
<dbReference type="GO" id="GO:0005975">
    <property type="term" value="P:carbohydrate metabolic process"/>
    <property type="evidence" value="ECO:0007669"/>
    <property type="project" value="InterPro"/>
</dbReference>
<dbReference type="GO" id="GO:0004342">
    <property type="term" value="F:glucosamine-6-phosphate deaminase activity"/>
    <property type="evidence" value="ECO:0007669"/>
    <property type="project" value="InterPro"/>
</dbReference>